<evidence type="ECO:0000313" key="2">
    <source>
        <dbReference type="Proteomes" id="UP000619479"/>
    </source>
</evidence>
<comment type="caution">
    <text evidence="1">The sequence shown here is derived from an EMBL/GenBank/DDBJ whole genome shotgun (WGS) entry which is preliminary data.</text>
</comment>
<dbReference type="Proteomes" id="UP000619479">
    <property type="component" value="Unassembled WGS sequence"/>
</dbReference>
<protein>
    <submittedName>
        <fullName evidence="1">Uncharacterized protein</fullName>
    </submittedName>
</protein>
<dbReference type="AlphaFoldDB" id="A0A919IZ19"/>
<gene>
    <name evidence="1" type="ORF">Acy02nite_86010</name>
</gene>
<dbReference type="EMBL" id="BOMH01000081">
    <property type="protein sequence ID" value="GID70720.1"/>
    <property type="molecule type" value="Genomic_DNA"/>
</dbReference>
<keyword evidence="2" id="KW-1185">Reference proteome</keyword>
<name>A0A919IZ19_9ACTN</name>
<proteinExistence type="predicted"/>
<accession>A0A919IZ19</accession>
<reference evidence="1" key="1">
    <citation type="submission" date="2021-01" db="EMBL/GenBank/DDBJ databases">
        <title>Whole genome shotgun sequence of Actinoplanes cyaneus NBRC 14990.</title>
        <authorList>
            <person name="Komaki H."/>
            <person name="Tamura T."/>
        </authorList>
    </citation>
    <scope>NUCLEOTIDE SEQUENCE</scope>
    <source>
        <strain evidence="1">NBRC 14990</strain>
    </source>
</reference>
<evidence type="ECO:0000313" key="1">
    <source>
        <dbReference type="EMBL" id="GID70720.1"/>
    </source>
</evidence>
<sequence length="585" mass="64539">MPAYVKRDFDSRLRIALATNLPVRGSFVVMVGGSSSGKTRSLYEAIYELVPEWDLLQPADAAELLEAKNAPPRETVFWLDELQQFLGAHPPLTSECIRALVRRGNLVVGTLWPDQYAKWTAGREDVHLLVKSAFVIPVPDALNAEERSTAEDVAKRDSRIRDALDAREAGLTQVLAGGPRLVMCWEQPPTAYAKAMITVAADAHRLGVQSPLSTALLTEAMYGYLKKHQRVPTVDHWLTEALPHATQPLYGDVRPLYEVDDGRAGTSAGYTIADYLAQHVRRKRRTEPLPHEAWQALVTGLRRPEDLRRLAAAASARLRYRYAEKALTRLAEEFGDGRAAAELVDLLVRQDRLDTALEVLRLRLHADPRDLIATRKLAQVQDLVWRVDQMRPAGRTRSAGLDPVVAEFLADGGVCDGLRRDADAGDAIAAEHLIERLVDRGHLDEIRDRADRGEPRAAEALADLYAGWGEVDRLLERAERGERAAELRLSKLRRATTRGESPESEIAGLRAEVDEGSHEAALRLCTLLFELRDEANLRAELNAGTAGAADRLLALHTALGHSALIPLRAYGLDAVGALVTQPSMP</sequence>
<organism evidence="1 2">
    <name type="scientific">Actinoplanes cyaneus</name>
    <dbReference type="NCBI Taxonomy" id="52696"/>
    <lineage>
        <taxon>Bacteria</taxon>
        <taxon>Bacillati</taxon>
        <taxon>Actinomycetota</taxon>
        <taxon>Actinomycetes</taxon>
        <taxon>Micromonosporales</taxon>
        <taxon>Micromonosporaceae</taxon>
        <taxon>Actinoplanes</taxon>
    </lineage>
</organism>